<dbReference type="PANTHER" id="PTHR43201:SF5">
    <property type="entry name" value="MEDIUM-CHAIN ACYL-COA LIGASE ACSF2, MITOCHONDRIAL"/>
    <property type="match status" value="1"/>
</dbReference>
<reference evidence="5" key="1">
    <citation type="journal article" date="2014" name="Int. J. Syst. Evol. Microbiol.">
        <title>Complete genome sequence of Corynebacterium casei LMG S-19264T (=DSM 44701T), isolated from a smear-ripened cheese.</title>
        <authorList>
            <consortium name="US DOE Joint Genome Institute (JGI-PGF)"/>
            <person name="Walter F."/>
            <person name="Albersmeier A."/>
            <person name="Kalinowski J."/>
            <person name="Ruckert C."/>
        </authorList>
    </citation>
    <scope>NUCLEOTIDE SEQUENCE</scope>
    <source>
        <strain evidence="5">CGMCC 4.3508</strain>
    </source>
</reference>
<sequence>MTRHDLELVSIPRMVLISAEKFGTAEAVVDLELGLRWNFHDVADRMLEAVRAAVAFGIEPGDRVAVWAPNSANWIVAALGVLGAGGVLVPMNTRFKGSEAAYILRRSGAKAVFTVPEFVGNDYVAMLRAEDVDVPVVLMNTAAPEGITNWPEFLARGASVTEDSARARIAAVTADDLSDIMFTSGTTGAPKGVMLTHGQSLRMYGYLSEIFTFAPGDRYLIIPPFFHTFGYKAGWMSCLLRGVCAIPQPVFDTDVVFQRLVDERVTILLGPPTLFLDVIRNPRRGEFDLSHLRVAVPAAANVPESLYYQLRDELGFDVVLSAYGLTESSSVITTAEITDALDDIANSVGRAARDVEIKLVDTDGAEVASGEPGEVLVRGFNVTRGYWDDPEATAAAIDSDGWLHSGDIGVLNDRGYLKIVDRKKDMVIVGGFNVYPAEIEKVLRQHENIVDVAVIGVPDERMGEVGAAFVLAENLTEQQLIEWARERLANFKVPRHIVFVDDLPRNASMKVIKPQLRAQWNSLQPSP</sequence>
<accession>A0A917RLG1</accession>
<dbReference type="InterPro" id="IPR025110">
    <property type="entry name" value="AMP-bd_C"/>
</dbReference>
<dbReference type="AlphaFoldDB" id="A0A917RLG1"/>
<dbReference type="PANTHER" id="PTHR43201">
    <property type="entry name" value="ACYL-COA SYNTHETASE"/>
    <property type="match status" value="1"/>
</dbReference>
<dbReference type="GO" id="GO:0031956">
    <property type="term" value="F:medium-chain fatty acid-CoA ligase activity"/>
    <property type="evidence" value="ECO:0007669"/>
    <property type="project" value="TreeGrafter"/>
</dbReference>
<reference evidence="5" key="2">
    <citation type="submission" date="2020-09" db="EMBL/GenBank/DDBJ databases">
        <authorList>
            <person name="Sun Q."/>
            <person name="Zhou Y."/>
        </authorList>
    </citation>
    <scope>NUCLEOTIDE SEQUENCE</scope>
    <source>
        <strain evidence="5">CGMCC 4.3508</strain>
    </source>
</reference>
<feature type="domain" description="AMP-dependent synthetase/ligase" evidence="3">
    <location>
        <begin position="18"/>
        <end position="387"/>
    </location>
</feature>
<dbReference type="FunFam" id="3.30.300.30:FF:000008">
    <property type="entry name" value="2,3-dihydroxybenzoate-AMP ligase"/>
    <property type="match status" value="1"/>
</dbReference>
<dbReference type="Proteomes" id="UP000638263">
    <property type="component" value="Unassembled WGS sequence"/>
</dbReference>
<keyword evidence="6" id="KW-1185">Reference proteome</keyword>
<dbReference type="InterPro" id="IPR045851">
    <property type="entry name" value="AMP-bd_C_sf"/>
</dbReference>
<keyword evidence="2 5" id="KW-0436">Ligase</keyword>
<comment type="similarity">
    <text evidence="1">Belongs to the ATP-dependent AMP-binding enzyme family.</text>
</comment>
<evidence type="ECO:0000313" key="6">
    <source>
        <dbReference type="Proteomes" id="UP000638263"/>
    </source>
</evidence>
<name>A0A917RLG1_9NOCA</name>
<dbReference type="PROSITE" id="PS00455">
    <property type="entry name" value="AMP_BINDING"/>
    <property type="match status" value="1"/>
</dbReference>
<dbReference type="InterPro" id="IPR000873">
    <property type="entry name" value="AMP-dep_synth/lig_dom"/>
</dbReference>
<dbReference type="Gene3D" id="3.30.300.30">
    <property type="match status" value="1"/>
</dbReference>
<protein>
    <submittedName>
        <fullName evidence="5">Fatty acid--CoA ligase</fullName>
    </submittedName>
</protein>
<dbReference type="InterPro" id="IPR042099">
    <property type="entry name" value="ANL_N_sf"/>
</dbReference>
<organism evidence="5 6">
    <name type="scientific">Nocardia jinanensis</name>
    <dbReference type="NCBI Taxonomy" id="382504"/>
    <lineage>
        <taxon>Bacteria</taxon>
        <taxon>Bacillati</taxon>
        <taxon>Actinomycetota</taxon>
        <taxon>Actinomycetes</taxon>
        <taxon>Mycobacteriales</taxon>
        <taxon>Nocardiaceae</taxon>
        <taxon>Nocardia</taxon>
    </lineage>
</organism>
<dbReference type="GO" id="GO:0006631">
    <property type="term" value="P:fatty acid metabolic process"/>
    <property type="evidence" value="ECO:0007669"/>
    <property type="project" value="TreeGrafter"/>
</dbReference>
<comment type="caution">
    <text evidence="5">The sequence shown here is derived from an EMBL/GenBank/DDBJ whole genome shotgun (WGS) entry which is preliminary data.</text>
</comment>
<dbReference type="Gene3D" id="3.40.50.12780">
    <property type="entry name" value="N-terminal domain of ligase-like"/>
    <property type="match status" value="1"/>
</dbReference>
<gene>
    <name evidence="5" type="ORF">GCM10011588_29970</name>
</gene>
<evidence type="ECO:0000259" key="3">
    <source>
        <dbReference type="Pfam" id="PF00501"/>
    </source>
</evidence>
<evidence type="ECO:0000256" key="1">
    <source>
        <dbReference type="ARBA" id="ARBA00006432"/>
    </source>
</evidence>
<dbReference type="Pfam" id="PF13193">
    <property type="entry name" value="AMP-binding_C"/>
    <property type="match status" value="1"/>
</dbReference>
<evidence type="ECO:0000259" key="4">
    <source>
        <dbReference type="Pfam" id="PF13193"/>
    </source>
</evidence>
<proteinExistence type="inferred from homology"/>
<dbReference type="Pfam" id="PF00501">
    <property type="entry name" value="AMP-binding"/>
    <property type="match status" value="1"/>
</dbReference>
<dbReference type="EMBL" id="BMMH01000005">
    <property type="protein sequence ID" value="GGL13560.1"/>
    <property type="molecule type" value="Genomic_DNA"/>
</dbReference>
<evidence type="ECO:0000256" key="2">
    <source>
        <dbReference type="ARBA" id="ARBA00022598"/>
    </source>
</evidence>
<evidence type="ECO:0000313" key="5">
    <source>
        <dbReference type="EMBL" id="GGL13560.1"/>
    </source>
</evidence>
<dbReference type="SUPFAM" id="SSF56801">
    <property type="entry name" value="Acetyl-CoA synthetase-like"/>
    <property type="match status" value="1"/>
</dbReference>
<dbReference type="InterPro" id="IPR020845">
    <property type="entry name" value="AMP-binding_CS"/>
</dbReference>
<feature type="domain" description="AMP-binding enzyme C-terminal" evidence="4">
    <location>
        <begin position="438"/>
        <end position="510"/>
    </location>
</feature>